<evidence type="ECO:0008006" key="11">
    <source>
        <dbReference type="Google" id="ProtNLM"/>
    </source>
</evidence>
<evidence type="ECO:0000313" key="6">
    <source>
        <dbReference type="Proteomes" id="UP000051322"/>
    </source>
</evidence>
<reference evidence="2 6" key="1">
    <citation type="submission" date="2015-10" db="EMBL/GenBank/DDBJ databases">
        <title>The utility of whole genome sequencing in characterizing Acinetobacter epidemiology and analyzing hospital outbreaks.</title>
        <authorList>
            <person name="Ozer E.A."/>
            <person name="Fitzpatrick M.A."/>
            <person name="Hauser A.R."/>
        </authorList>
    </citation>
    <scope>NUCLEOTIDE SEQUENCE [LARGE SCALE GENOMIC DNA]</scope>
    <source>
        <strain evidence="2 6">ABBL059</strain>
    </source>
</reference>
<evidence type="ECO:0000313" key="5">
    <source>
        <dbReference type="EMBL" id="RSP75310.1"/>
    </source>
</evidence>
<reference evidence="5 9" key="4">
    <citation type="submission" date="2018-10" db="EMBL/GenBank/DDBJ databases">
        <title>GWAS and RNA-Seq identify cryptic mechanisms of antimicrobial resistance in Acinetobacter baumannii.</title>
        <authorList>
            <person name="Sahl J.W."/>
        </authorList>
    </citation>
    <scope>NUCLEOTIDE SEQUENCE [LARGE SCALE GENOMIC DNA]</scope>
    <source>
        <strain evidence="5 9">TG31299</strain>
    </source>
</reference>
<evidence type="ECO:0000313" key="9">
    <source>
        <dbReference type="Proteomes" id="UP000269597"/>
    </source>
</evidence>
<evidence type="ECO:0000313" key="1">
    <source>
        <dbReference type="EMBL" id="CUW35954.1"/>
    </source>
</evidence>
<dbReference type="Proteomes" id="UP000461234">
    <property type="component" value="Unassembled WGS sequence"/>
</dbReference>
<dbReference type="Proteomes" id="UP000066661">
    <property type="component" value="Chromosome I"/>
</dbReference>
<evidence type="ECO:0000313" key="10">
    <source>
        <dbReference type="Proteomes" id="UP000461234"/>
    </source>
</evidence>
<reference evidence="1 7" key="2">
    <citation type="submission" date="2015-12" db="EMBL/GenBank/DDBJ databases">
        <authorList>
            <person name="Wibberg D."/>
        </authorList>
    </citation>
    <scope>NUCLEOTIDE SEQUENCE [LARGE SCALE GENOMIC DNA]</scope>
    <source>
        <strain evidence="1">R2091</strain>
    </source>
</reference>
<organism evidence="5 9">
    <name type="scientific">Acinetobacter baumannii</name>
    <dbReference type="NCBI Taxonomy" id="470"/>
    <lineage>
        <taxon>Bacteria</taxon>
        <taxon>Pseudomonadati</taxon>
        <taxon>Pseudomonadota</taxon>
        <taxon>Gammaproteobacteria</taxon>
        <taxon>Moraxellales</taxon>
        <taxon>Moraxellaceae</taxon>
        <taxon>Acinetobacter</taxon>
        <taxon>Acinetobacter calcoaceticus/baumannii complex</taxon>
    </lineage>
</organism>
<evidence type="ECO:0000313" key="2">
    <source>
        <dbReference type="EMBL" id="KQD18105.1"/>
    </source>
</evidence>
<evidence type="ECO:0000313" key="8">
    <source>
        <dbReference type="Proteomes" id="UP000194699"/>
    </source>
</evidence>
<name>A0A0G4QSB5_ACIBA</name>
<dbReference type="EMBL" id="WIOC01000002">
    <property type="protein sequence ID" value="MQR48358.1"/>
    <property type="molecule type" value="Genomic_DNA"/>
</dbReference>
<dbReference type="Proteomes" id="UP000269597">
    <property type="component" value="Unassembled WGS sequence"/>
</dbReference>
<protein>
    <recommendedName>
        <fullName evidence="11">Phage protein</fullName>
    </recommendedName>
</protein>
<dbReference type="Proteomes" id="UP000194699">
    <property type="component" value="Unassembled WGS sequence"/>
</dbReference>
<proteinExistence type="predicted"/>
<accession>A0A0G4QSB5</accession>
<dbReference type="EMBL" id="NGEL01000001">
    <property type="protein sequence ID" value="OTM94542.1"/>
    <property type="molecule type" value="Genomic_DNA"/>
</dbReference>
<dbReference type="EMBL" id="LLFE01000070">
    <property type="protein sequence ID" value="KQD18105.1"/>
    <property type="molecule type" value="Genomic_DNA"/>
</dbReference>
<dbReference type="AlphaFoldDB" id="A0A0G4QSB5"/>
<dbReference type="RefSeq" id="WP_000006949.1">
    <property type="nucleotide sequence ID" value="NZ_BKDF01000062.1"/>
</dbReference>
<sequence>MSFDLQKIRREGMRWHLLNALDKARPLGALDTLLLDVMRALYADTTPQELHVQLDYLEERKLVEIKKQPDGHWHAKLDRLGIDIVEYTIDCQAGIARPEKYWN</sequence>
<dbReference type="EMBL" id="LN997846">
    <property type="protein sequence ID" value="CUW35954.1"/>
    <property type="molecule type" value="Genomic_DNA"/>
</dbReference>
<gene>
    <name evidence="1" type="ORF">ABR2091_2557</name>
    <name evidence="2" type="ORF">APD06_02425</name>
    <name evidence="4" type="ORF">B9X95_00015</name>
    <name evidence="5" type="ORF">EA722_09950</name>
    <name evidence="3" type="ORF">F2P40_03280</name>
</gene>
<reference evidence="4 8" key="3">
    <citation type="submission" date="2017-05" db="EMBL/GenBank/DDBJ databases">
        <authorList>
            <person name="Song R."/>
            <person name="Chenine A.L."/>
            <person name="Ruprecht R.M."/>
        </authorList>
    </citation>
    <scope>NUCLEOTIDE SEQUENCE [LARGE SCALE GENOMIC DNA]</scope>
    <source>
        <strain evidence="4 8">PR350</strain>
    </source>
</reference>
<reference evidence="3 10" key="5">
    <citation type="submission" date="2019-10" db="EMBL/GenBank/DDBJ databases">
        <title>Genetic environment of the oxa23 gene and comparative analysis of carbapenem resistant Acinetobacter baumannii isolates belonging to global clone 1, lineage 2 recovered in a burns hospital outbreak in 2012-2013.</title>
        <authorList>
            <person name="Douraghi M."/>
            <person name="Aris P."/>
            <person name="Kenyon J."/>
            <person name="Hamidian M."/>
        </authorList>
    </citation>
    <scope>NUCLEOTIDE SEQUENCE [LARGE SCALE GENOMIC DNA]</scope>
    <source>
        <strain evidence="3 10">ABS103</strain>
    </source>
</reference>
<dbReference type="Proteomes" id="UP000051322">
    <property type="component" value="Unassembled WGS sequence"/>
</dbReference>
<evidence type="ECO:0000313" key="4">
    <source>
        <dbReference type="EMBL" id="OTM94542.1"/>
    </source>
</evidence>
<evidence type="ECO:0000313" key="7">
    <source>
        <dbReference type="Proteomes" id="UP000066661"/>
    </source>
</evidence>
<dbReference type="EMBL" id="RFBY01000028">
    <property type="protein sequence ID" value="RSP75310.1"/>
    <property type="molecule type" value="Genomic_DNA"/>
</dbReference>
<evidence type="ECO:0000313" key="3">
    <source>
        <dbReference type="EMBL" id="MQR48358.1"/>
    </source>
</evidence>